<reference evidence="9" key="1">
    <citation type="submission" date="2014-08" db="EMBL/GenBank/DDBJ databases">
        <authorList>
            <person name="Senf B."/>
            <person name="Petzold A."/>
            <person name="Downie B.R."/>
            <person name="Koch P."/>
            <person name="Platzer M."/>
        </authorList>
    </citation>
    <scope>NUCLEOTIDE SEQUENCE [LARGE SCALE GENOMIC DNA]</scope>
    <source>
        <strain evidence="9">GRZ</strain>
    </source>
</reference>
<proteinExistence type="inferred from homology"/>
<dbReference type="GO" id="GO:0001935">
    <property type="term" value="P:endothelial cell proliferation"/>
    <property type="evidence" value="ECO:0007669"/>
    <property type="project" value="UniProtKB-UniRule"/>
</dbReference>
<dbReference type="PANTHER" id="PTHR46600">
    <property type="entry name" value="THAP DOMAIN-CONTAINING"/>
    <property type="match status" value="1"/>
</dbReference>
<evidence type="ECO:0000256" key="5">
    <source>
        <dbReference type="PROSITE-ProRule" id="PRU00309"/>
    </source>
</evidence>
<dbReference type="InterPro" id="IPR026516">
    <property type="entry name" value="THAP1/10"/>
</dbReference>
<evidence type="ECO:0000256" key="1">
    <source>
        <dbReference type="ARBA" id="ARBA00022723"/>
    </source>
</evidence>
<dbReference type="AlphaFoldDB" id="A0A8C6KLP5"/>
<evidence type="ECO:0000259" key="8">
    <source>
        <dbReference type="PROSITE" id="PS50950"/>
    </source>
</evidence>
<keyword evidence="3" id="KW-0862">Zinc</keyword>
<dbReference type="GO" id="GO:0006357">
    <property type="term" value="P:regulation of transcription by RNA polymerase II"/>
    <property type="evidence" value="ECO:0007669"/>
    <property type="project" value="TreeGrafter"/>
</dbReference>
<comment type="similarity">
    <text evidence="6">Belongs to the THAP1 family.</text>
</comment>
<dbReference type="Gene3D" id="6.20.210.20">
    <property type="entry name" value="THAP domain"/>
    <property type="match status" value="1"/>
</dbReference>
<accession>A0A8C6KLP5</accession>
<keyword evidence="6" id="KW-0805">Transcription regulation</keyword>
<evidence type="ECO:0000256" key="6">
    <source>
        <dbReference type="RuleBase" id="RU369073"/>
    </source>
</evidence>
<dbReference type="GeneTree" id="ENSGT00940000164656"/>
<name>A0A8C6KLP5_NOTFU</name>
<keyword evidence="2 5" id="KW-0863">Zinc-finger</keyword>
<dbReference type="SUPFAM" id="SSF57716">
    <property type="entry name" value="Glucocorticoid receptor-like (DNA-binding domain)"/>
    <property type="match status" value="1"/>
</dbReference>
<feature type="compositionally biased region" description="Basic and acidic residues" evidence="7">
    <location>
        <begin position="105"/>
        <end position="115"/>
    </location>
</feature>
<dbReference type="PROSITE" id="PS50950">
    <property type="entry name" value="ZF_THAP"/>
    <property type="match status" value="1"/>
</dbReference>
<evidence type="ECO:0000313" key="9">
    <source>
        <dbReference type="Ensembl" id="ENSNFUP00015007620.1"/>
    </source>
</evidence>
<evidence type="ECO:0000256" key="2">
    <source>
        <dbReference type="ARBA" id="ARBA00022771"/>
    </source>
</evidence>
<dbReference type="InterPro" id="IPR006612">
    <property type="entry name" value="THAP_Znf"/>
</dbReference>
<feature type="region of interest" description="Disordered" evidence="7">
    <location>
        <begin position="104"/>
        <end position="141"/>
    </location>
</feature>
<evidence type="ECO:0000313" key="10">
    <source>
        <dbReference type="Proteomes" id="UP000694548"/>
    </source>
</evidence>
<dbReference type="SMART" id="SM00692">
    <property type="entry name" value="DM3"/>
    <property type="match status" value="1"/>
</dbReference>
<dbReference type="Ensembl" id="ENSNFUT00015008017.1">
    <property type="protein sequence ID" value="ENSNFUP00015007620.1"/>
    <property type="gene ID" value="ENSNFUG00015003747.1"/>
</dbReference>
<keyword evidence="6" id="KW-0175">Coiled coil</keyword>
<organism evidence="9 10">
    <name type="scientific">Nothobranchius furzeri</name>
    <name type="common">Turquoise killifish</name>
    <dbReference type="NCBI Taxonomy" id="105023"/>
    <lineage>
        <taxon>Eukaryota</taxon>
        <taxon>Metazoa</taxon>
        <taxon>Chordata</taxon>
        <taxon>Craniata</taxon>
        <taxon>Vertebrata</taxon>
        <taxon>Euteleostomi</taxon>
        <taxon>Actinopterygii</taxon>
        <taxon>Neopterygii</taxon>
        <taxon>Teleostei</taxon>
        <taxon>Neoteleostei</taxon>
        <taxon>Acanthomorphata</taxon>
        <taxon>Ovalentaria</taxon>
        <taxon>Atherinomorphae</taxon>
        <taxon>Cyprinodontiformes</taxon>
        <taxon>Nothobranchiidae</taxon>
        <taxon>Nothobranchius</taxon>
    </lineage>
</organism>
<comment type="subcellular location">
    <subcellularLocation>
        <location evidence="6">Nucleus</location>
        <location evidence="6">Nucleoplasm</location>
    </subcellularLocation>
</comment>
<keyword evidence="4 5" id="KW-0238">DNA-binding</keyword>
<dbReference type="Proteomes" id="UP000694548">
    <property type="component" value="Chromosome sgr01"/>
</dbReference>
<keyword evidence="6" id="KW-0539">Nucleus</keyword>
<dbReference type="Pfam" id="PF05485">
    <property type="entry name" value="THAP"/>
    <property type="match status" value="1"/>
</dbReference>
<dbReference type="GO" id="GO:0000978">
    <property type="term" value="F:RNA polymerase II cis-regulatory region sequence-specific DNA binding"/>
    <property type="evidence" value="ECO:0007669"/>
    <property type="project" value="TreeGrafter"/>
</dbReference>
<evidence type="ECO:0000256" key="4">
    <source>
        <dbReference type="ARBA" id="ARBA00023125"/>
    </source>
</evidence>
<keyword evidence="6" id="KW-0131">Cell cycle</keyword>
<reference evidence="9" key="2">
    <citation type="submission" date="2025-08" db="UniProtKB">
        <authorList>
            <consortium name="Ensembl"/>
        </authorList>
    </citation>
    <scope>IDENTIFICATION</scope>
</reference>
<keyword evidence="1" id="KW-0479">Metal-binding</keyword>
<dbReference type="InterPro" id="IPR038441">
    <property type="entry name" value="THAP_Znf_sf"/>
</dbReference>
<evidence type="ECO:0000256" key="7">
    <source>
        <dbReference type="SAM" id="MobiDB-lite"/>
    </source>
</evidence>
<protein>
    <recommendedName>
        <fullName evidence="6">THAP domain-containing protein 1</fullName>
    </recommendedName>
</protein>
<dbReference type="GO" id="GO:0008270">
    <property type="term" value="F:zinc ion binding"/>
    <property type="evidence" value="ECO:0007669"/>
    <property type="project" value="UniProtKB-KW"/>
</dbReference>
<sequence length="189" mass="22479">MVPVGHQTHCGCELHSGWLCKNKEYTVLSLFTFPADEELRRKWIVTIRRDKFTVTPHTRVCSRHFKSEDIREPVSEKGRRLLKKGAVPLLFEWNNFSLPTPRPGVWERRERPAQEDDREDTPDNAPEVPMQHDYASENTSFRDENRLLRQQLERLTLKQRFGIHRFFCFAFNNKLVHMQTHLAHSRTQN</sequence>
<dbReference type="PANTHER" id="PTHR46600:SF7">
    <property type="entry name" value="SI:DKEY-228B2.6-RELATED"/>
    <property type="match status" value="1"/>
</dbReference>
<keyword evidence="6" id="KW-0804">Transcription</keyword>
<comment type="function">
    <text evidence="6">DNA-binding transcription regulator that regulates endothelial cell proliferation and G1/S cell-cycle progression. Specifically binds the 5'-[AT]NTNN[GT]GGCA[AGT]-3' core DNA sequence and acts by modulating expression of pRB-E2F cell-cycle target genes.</text>
</comment>
<dbReference type="SMART" id="SM00980">
    <property type="entry name" value="THAP"/>
    <property type="match status" value="1"/>
</dbReference>
<evidence type="ECO:0000256" key="3">
    <source>
        <dbReference type="ARBA" id="ARBA00022833"/>
    </source>
</evidence>
<feature type="domain" description="THAP-type" evidence="8">
    <location>
        <begin position="6"/>
        <end position="91"/>
    </location>
</feature>
<dbReference type="GO" id="GO:0005654">
    <property type="term" value="C:nucleoplasm"/>
    <property type="evidence" value="ECO:0007669"/>
    <property type="project" value="UniProtKB-SubCell"/>
</dbReference>
<keyword evidence="10" id="KW-1185">Reference proteome</keyword>
<reference evidence="9" key="3">
    <citation type="submission" date="2025-09" db="UniProtKB">
        <authorList>
            <consortium name="Ensembl"/>
        </authorList>
    </citation>
    <scope>IDENTIFICATION</scope>
</reference>
<dbReference type="GO" id="GO:0003700">
    <property type="term" value="F:DNA-binding transcription factor activity"/>
    <property type="evidence" value="ECO:0007669"/>
    <property type="project" value="UniProtKB-UniRule"/>
</dbReference>